<evidence type="ECO:0000256" key="1">
    <source>
        <dbReference type="ARBA" id="ARBA00004651"/>
    </source>
</evidence>
<evidence type="ECO:0000256" key="2">
    <source>
        <dbReference type="ARBA" id="ARBA00007651"/>
    </source>
</evidence>
<keyword evidence="4 8" id="KW-1003">Cell membrane</keyword>
<dbReference type="InterPro" id="IPR006702">
    <property type="entry name" value="CASP_dom"/>
</dbReference>
<sequence>METSRVKPGLNGVEGQKEATQAAGKPLGLVGEALRAFALALTLVAAVVMGLDKQTTTVPFQVVPTLPPLQVAVTAKWSHSSAFKYFVVANALVCIYSALSLLASLLTSARKKNLSLAVPIAIGDLVMVAVLFSSIGASMDFGLIGMHGNSHLRWNKVCNVYGKFCEKVIVAVALSSVGALVFFGLVVLSIISLHKRSK</sequence>
<keyword evidence="5 8" id="KW-0812">Transmembrane</keyword>
<evidence type="ECO:0000256" key="4">
    <source>
        <dbReference type="ARBA" id="ARBA00022475"/>
    </source>
</evidence>
<organism evidence="10 11">
    <name type="scientific">Rhynchospora breviuscula</name>
    <dbReference type="NCBI Taxonomy" id="2022672"/>
    <lineage>
        <taxon>Eukaryota</taxon>
        <taxon>Viridiplantae</taxon>
        <taxon>Streptophyta</taxon>
        <taxon>Embryophyta</taxon>
        <taxon>Tracheophyta</taxon>
        <taxon>Spermatophyta</taxon>
        <taxon>Magnoliopsida</taxon>
        <taxon>Liliopsida</taxon>
        <taxon>Poales</taxon>
        <taxon>Cyperaceae</taxon>
        <taxon>Cyperoideae</taxon>
        <taxon>Rhynchosporeae</taxon>
        <taxon>Rhynchospora</taxon>
    </lineage>
</organism>
<proteinExistence type="inferred from homology"/>
<dbReference type="InterPro" id="IPR044173">
    <property type="entry name" value="CASPL"/>
</dbReference>
<feature type="transmembrane region" description="Helical" evidence="8">
    <location>
        <begin position="169"/>
        <end position="193"/>
    </location>
</feature>
<accession>A0A9Q0C5M3</accession>
<comment type="similarity">
    <text evidence="2 8">Belongs to the Casparian strip membrane proteins (CASP) family.</text>
</comment>
<feature type="domain" description="Casparian strip membrane protein" evidence="9">
    <location>
        <begin position="27"/>
        <end position="180"/>
    </location>
</feature>
<evidence type="ECO:0000313" key="11">
    <source>
        <dbReference type="Proteomes" id="UP001151287"/>
    </source>
</evidence>
<comment type="caution">
    <text evidence="10">The sequence shown here is derived from an EMBL/GenBank/DDBJ whole genome shotgun (WGS) entry which is preliminary data.</text>
</comment>
<evidence type="ECO:0000259" key="9">
    <source>
        <dbReference type="Pfam" id="PF04535"/>
    </source>
</evidence>
<feature type="transmembrane region" description="Helical" evidence="8">
    <location>
        <begin position="114"/>
        <end position="137"/>
    </location>
</feature>
<dbReference type="EMBL" id="JAMQYH010000005">
    <property type="protein sequence ID" value="KAJ1687723.1"/>
    <property type="molecule type" value="Genomic_DNA"/>
</dbReference>
<comment type="subcellular location">
    <subcellularLocation>
        <location evidence="1 8">Cell membrane</location>
        <topology evidence="1 8">Multi-pass membrane protein</topology>
    </subcellularLocation>
</comment>
<dbReference type="Pfam" id="PF04535">
    <property type="entry name" value="CASP_dom"/>
    <property type="match status" value="1"/>
</dbReference>
<dbReference type="GO" id="GO:0005886">
    <property type="term" value="C:plasma membrane"/>
    <property type="evidence" value="ECO:0007669"/>
    <property type="project" value="UniProtKB-SubCell"/>
</dbReference>
<reference evidence="10" key="1">
    <citation type="journal article" date="2022" name="Cell">
        <title>Repeat-based holocentromeres influence genome architecture and karyotype evolution.</title>
        <authorList>
            <person name="Hofstatter P.G."/>
            <person name="Thangavel G."/>
            <person name="Lux T."/>
            <person name="Neumann P."/>
            <person name="Vondrak T."/>
            <person name="Novak P."/>
            <person name="Zhang M."/>
            <person name="Costa L."/>
            <person name="Castellani M."/>
            <person name="Scott A."/>
            <person name="Toegelov H."/>
            <person name="Fuchs J."/>
            <person name="Mata-Sucre Y."/>
            <person name="Dias Y."/>
            <person name="Vanzela A.L.L."/>
            <person name="Huettel B."/>
            <person name="Almeida C.C.S."/>
            <person name="Simkova H."/>
            <person name="Souza G."/>
            <person name="Pedrosa-Harand A."/>
            <person name="Macas J."/>
            <person name="Mayer K.F.X."/>
            <person name="Houben A."/>
            <person name="Marques A."/>
        </authorList>
    </citation>
    <scope>NUCLEOTIDE SEQUENCE</scope>
    <source>
        <strain evidence="10">RhyBre1mFocal</strain>
    </source>
</reference>
<evidence type="ECO:0000313" key="10">
    <source>
        <dbReference type="EMBL" id="KAJ1687723.1"/>
    </source>
</evidence>
<feature type="transmembrane region" description="Helical" evidence="8">
    <location>
        <begin position="33"/>
        <end position="51"/>
    </location>
</feature>
<comment type="subunit">
    <text evidence="3 8">Homodimer and heterodimers.</text>
</comment>
<dbReference type="AlphaFoldDB" id="A0A9Q0C5M3"/>
<evidence type="ECO:0000256" key="6">
    <source>
        <dbReference type="ARBA" id="ARBA00022989"/>
    </source>
</evidence>
<dbReference type="PANTHER" id="PTHR36488">
    <property type="entry name" value="CASP-LIKE PROTEIN 1U1"/>
    <property type="match status" value="1"/>
</dbReference>
<dbReference type="InterPro" id="IPR006459">
    <property type="entry name" value="CASP/CASPL"/>
</dbReference>
<dbReference type="OrthoDB" id="772477at2759"/>
<evidence type="ECO:0000256" key="5">
    <source>
        <dbReference type="ARBA" id="ARBA00022692"/>
    </source>
</evidence>
<evidence type="ECO:0000256" key="3">
    <source>
        <dbReference type="ARBA" id="ARBA00011489"/>
    </source>
</evidence>
<keyword evidence="11" id="KW-1185">Reference proteome</keyword>
<evidence type="ECO:0000256" key="8">
    <source>
        <dbReference type="RuleBase" id="RU361233"/>
    </source>
</evidence>
<keyword evidence="6 8" id="KW-1133">Transmembrane helix</keyword>
<name>A0A9Q0C5M3_9POAL</name>
<dbReference type="NCBIfam" id="TIGR01569">
    <property type="entry name" value="A_tha_TIGR01569"/>
    <property type="match status" value="1"/>
</dbReference>
<dbReference type="Proteomes" id="UP001151287">
    <property type="component" value="Unassembled WGS sequence"/>
</dbReference>
<evidence type="ECO:0000256" key="7">
    <source>
        <dbReference type="ARBA" id="ARBA00023136"/>
    </source>
</evidence>
<protein>
    <recommendedName>
        <fullName evidence="8">CASP-like protein</fullName>
    </recommendedName>
</protein>
<gene>
    <name evidence="10" type="ORF">LUZ63_019113</name>
</gene>
<feature type="transmembrane region" description="Helical" evidence="8">
    <location>
        <begin position="85"/>
        <end position="107"/>
    </location>
</feature>
<keyword evidence="7 8" id="KW-0472">Membrane</keyword>
<dbReference type="PANTHER" id="PTHR36488:SF8">
    <property type="entry name" value="CASP-LIKE PROTEIN 1U1"/>
    <property type="match status" value="1"/>
</dbReference>